<organism evidence="1 2">
    <name type="scientific">Branchiibius hedensis</name>
    <dbReference type="NCBI Taxonomy" id="672460"/>
    <lineage>
        <taxon>Bacteria</taxon>
        <taxon>Bacillati</taxon>
        <taxon>Actinomycetota</taxon>
        <taxon>Actinomycetes</taxon>
        <taxon>Micrococcales</taxon>
        <taxon>Dermacoccaceae</taxon>
        <taxon>Branchiibius</taxon>
    </lineage>
</organism>
<dbReference type="EMBL" id="UESZ01000001">
    <property type="protein sequence ID" value="SSA34529.1"/>
    <property type="molecule type" value="Genomic_DNA"/>
</dbReference>
<evidence type="ECO:0000313" key="1">
    <source>
        <dbReference type="EMBL" id="SSA34529.1"/>
    </source>
</evidence>
<dbReference type="Proteomes" id="UP000250028">
    <property type="component" value="Unassembled WGS sequence"/>
</dbReference>
<proteinExistence type="predicted"/>
<reference evidence="2" key="1">
    <citation type="submission" date="2016-10" db="EMBL/GenBank/DDBJ databases">
        <authorList>
            <person name="Varghese N."/>
            <person name="Submissions S."/>
        </authorList>
    </citation>
    <scope>NUCLEOTIDE SEQUENCE [LARGE SCALE GENOMIC DNA]</scope>
    <source>
        <strain evidence="2">DSM 22951</strain>
    </source>
</reference>
<protein>
    <submittedName>
        <fullName evidence="1">Uncharacterized protein</fullName>
    </submittedName>
</protein>
<name>A0A2Y8ZW83_9MICO</name>
<dbReference type="AlphaFoldDB" id="A0A2Y8ZW83"/>
<gene>
    <name evidence="1" type="ORF">SAMN04489750_1852</name>
</gene>
<sequence length="32" mass="3469">MDPALIQALLELGVQLQSPYKTVAPLVVCAMR</sequence>
<keyword evidence="2" id="KW-1185">Reference proteome</keyword>
<accession>A0A2Y8ZW83</accession>
<evidence type="ECO:0000313" key="2">
    <source>
        <dbReference type="Proteomes" id="UP000250028"/>
    </source>
</evidence>